<gene>
    <name evidence="3" type="ORF">AN477_18290</name>
</gene>
<evidence type="ECO:0000313" key="3">
    <source>
        <dbReference type="EMBL" id="KPV42260.1"/>
    </source>
</evidence>
<organism evidence="3 4">
    <name type="scientific">Alicyclobacillus ferrooxydans</name>
    <dbReference type="NCBI Taxonomy" id="471514"/>
    <lineage>
        <taxon>Bacteria</taxon>
        <taxon>Bacillati</taxon>
        <taxon>Bacillota</taxon>
        <taxon>Bacilli</taxon>
        <taxon>Bacillales</taxon>
        <taxon>Alicyclobacillaceae</taxon>
        <taxon>Alicyclobacillus</taxon>
    </lineage>
</organism>
<dbReference type="NCBIfam" id="TIGR02832">
    <property type="entry name" value="spo_yunB"/>
    <property type="match status" value="1"/>
</dbReference>
<feature type="transmembrane region" description="Helical" evidence="2">
    <location>
        <begin position="35"/>
        <end position="54"/>
    </location>
</feature>
<dbReference type="Proteomes" id="UP000050482">
    <property type="component" value="Unassembled WGS sequence"/>
</dbReference>
<keyword evidence="2" id="KW-1133">Transmembrane helix</keyword>
<dbReference type="PATRIC" id="fig|471514.4.peg.4574"/>
<evidence type="ECO:0000256" key="2">
    <source>
        <dbReference type="SAM" id="Phobius"/>
    </source>
</evidence>
<evidence type="ECO:0000256" key="1">
    <source>
        <dbReference type="SAM" id="MobiDB-lite"/>
    </source>
</evidence>
<sequence>MPQTFRPRRSRGSRSSGASIEWESQTPSGPRRRYLGIKISGGIFAVVLLLVILIDTRVRPSIAAIADTVARRAATEAMNDALQSAISHSPDTGKMLHVATDREGNVRMTSFDFHAVSILQAEVTKESEETLGALSRETFPLPIGQTLGGALLSPFSPELPVRIHLVGSAHSSIHMEVKSIGINQSVHALYLNVDAEVQAVAPLVTKPVEVQTSVPLAYVVLNGEIPSTYVAKGDGALPVLPPAKSP</sequence>
<dbReference type="RefSeq" id="WP_054970618.1">
    <property type="nucleotide sequence ID" value="NZ_LJCO01000079.1"/>
</dbReference>
<name>A0A0P9CZ29_9BACL</name>
<dbReference type="InterPro" id="IPR014197">
    <property type="entry name" value="Sporulation_prot_YunB"/>
</dbReference>
<evidence type="ECO:0008006" key="5">
    <source>
        <dbReference type="Google" id="ProtNLM"/>
    </source>
</evidence>
<dbReference type="AlphaFoldDB" id="A0A0P9CZ29"/>
<keyword evidence="2" id="KW-0812">Transmembrane</keyword>
<dbReference type="EMBL" id="LJCO01000079">
    <property type="protein sequence ID" value="KPV42260.1"/>
    <property type="molecule type" value="Genomic_DNA"/>
</dbReference>
<evidence type="ECO:0000313" key="4">
    <source>
        <dbReference type="Proteomes" id="UP000050482"/>
    </source>
</evidence>
<dbReference type="Pfam" id="PF09560">
    <property type="entry name" value="Spore_YunB"/>
    <property type="match status" value="1"/>
</dbReference>
<reference evidence="3 4" key="1">
    <citation type="submission" date="2015-09" db="EMBL/GenBank/DDBJ databases">
        <title>Draft genome sequence of Alicyclobacillus ferrooxydans DSM 22381.</title>
        <authorList>
            <person name="Hemp J."/>
        </authorList>
    </citation>
    <scope>NUCLEOTIDE SEQUENCE [LARGE SCALE GENOMIC DNA]</scope>
    <source>
        <strain evidence="3 4">TC-34</strain>
    </source>
</reference>
<keyword evidence="4" id="KW-1185">Reference proteome</keyword>
<comment type="caution">
    <text evidence="3">The sequence shown here is derived from an EMBL/GenBank/DDBJ whole genome shotgun (WGS) entry which is preliminary data.</text>
</comment>
<keyword evidence="2" id="KW-0472">Membrane</keyword>
<feature type="region of interest" description="Disordered" evidence="1">
    <location>
        <begin position="1"/>
        <end position="29"/>
    </location>
</feature>
<accession>A0A0P9CZ29</accession>
<protein>
    <recommendedName>
        <fullName evidence="5">Sporulation protein YunB</fullName>
    </recommendedName>
</protein>
<feature type="compositionally biased region" description="Basic residues" evidence="1">
    <location>
        <begin position="1"/>
        <end position="12"/>
    </location>
</feature>
<proteinExistence type="predicted"/>
<dbReference type="STRING" id="471514.AN477_18290"/>